<evidence type="ECO:0000313" key="1">
    <source>
        <dbReference type="EMBL" id="KAF1995587.1"/>
    </source>
</evidence>
<feature type="non-terminal residue" evidence="1">
    <location>
        <position position="74"/>
    </location>
</feature>
<accession>A0A6A5W2Z6</accession>
<dbReference type="OrthoDB" id="4775132at2759"/>
<keyword evidence="2" id="KW-1185">Reference proteome</keyword>
<dbReference type="AlphaFoldDB" id="A0A6A5W2Z6"/>
<gene>
    <name evidence="1" type="ORF">P154DRAFT_407839</name>
</gene>
<dbReference type="Proteomes" id="UP000799779">
    <property type="component" value="Unassembled WGS sequence"/>
</dbReference>
<protein>
    <recommendedName>
        <fullName evidence="3">HTH psq-type domain-containing protein</fullName>
    </recommendedName>
</protein>
<evidence type="ECO:0008006" key="3">
    <source>
        <dbReference type="Google" id="ProtNLM"/>
    </source>
</evidence>
<reference evidence="1" key="1">
    <citation type="journal article" date="2020" name="Stud. Mycol.">
        <title>101 Dothideomycetes genomes: a test case for predicting lifestyles and emergence of pathogens.</title>
        <authorList>
            <person name="Haridas S."/>
            <person name="Albert R."/>
            <person name="Binder M."/>
            <person name="Bloem J."/>
            <person name="Labutti K."/>
            <person name="Salamov A."/>
            <person name="Andreopoulos B."/>
            <person name="Baker S."/>
            <person name="Barry K."/>
            <person name="Bills G."/>
            <person name="Bluhm B."/>
            <person name="Cannon C."/>
            <person name="Castanera R."/>
            <person name="Culley D."/>
            <person name="Daum C."/>
            <person name="Ezra D."/>
            <person name="Gonzalez J."/>
            <person name="Henrissat B."/>
            <person name="Kuo A."/>
            <person name="Liang C."/>
            <person name="Lipzen A."/>
            <person name="Lutzoni F."/>
            <person name="Magnuson J."/>
            <person name="Mondo S."/>
            <person name="Nolan M."/>
            <person name="Ohm R."/>
            <person name="Pangilinan J."/>
            <person name="Park H.-J."/>
            <person name="Ramirez L."/>
            <person name="Alfaro M."/>
            <person name="Sun H."/>
            <person name="Tritt A."/>
            <person name="Yoshinaga Y."/>
            <person name="Zwiers L.-H."/>
            <person name="Turgeon B."/>
            <person name="Goodwin S."/>
            <person name="Spatafora J."/>
            <person name="Crous P."/>
            <person name="Grigoriev I."/>
        </authorList>
    </citation>
    <scope>NUCLEOTIDE SEQUENCE</scope>
    <source>
        <strain evidence="1">CBS 123094</strain>
    </source>
</reference>
<sequence length="74" mass="8332">EAAIQSAITQFENGQFRSLRAAAEAFDVPYRTTCAQFNGRPSRQQTHDLERALTPEQEQALKKHLLSIASWGFP</sequence>
<evidence type="ECO:0000313" key="2">
    <source>
        <dbReference type="Proteomes" id="UP000799779"/>
    </source>
</evidence>
<name>A0A6A5W2Z6_9PLEO</name>
<proteinExistence type="predicted"/>
<organism evidence="1 2">
    <name type="scientific">Amniculicola lignicola CBS 123094</name>
    <dbReference type="NCBI Taxonomy" id="1392246"/>
    <lineage>
        <taxon>Eukaryota</taxon>
        <taxon>Fungi</taxon>
        <taxon>Dikarya</taxon>
        <taxon>Ascomycota</taxon>
        <taxon>Pezizomycotina</taxon>
        <taxon>Dothideomycetes</taxon>
        <taxon>Pleosporomycetidae</taxon>
        <taxon>Pleosporales</taxon>
        <taxon>Amniculicolaceae</taxon>
        <taxon>Amniculicola</taxon>
    </lineage>
</organism>
<feature type="non-terminal residue" evidence="1">
    <location>
        <position position="1"/>
    </location>
</feature>
<dbReference type="EMBL" id="ML977636">
    <property type="protein sequence ID" value="KAF1995587.1"/>
    <property type="molecule type" value="Genomic_DNA"/>
</dbReference>